<dbReference type="SUPFAM" id="SSF52540">
    <property type="entry name" value="P-loop containing nucleoside triphosphate hydrolases"/>
    <property type="match status" value="1"/>
</dbReference>
<dbReference type="InterPro" id="IPR050052">
    <property type="entry name" value="ATP-dep_Clp_protease_ClpX"/>
</dbReference>
<reference evidence="2" key="1">
    <citation type="submission" date="2018-07" db="EMBL/GenBank/DDBJ databases">
        <authorList>
            <person name="Ashton P.M."/>
            <person name="Dallman T."/>
            <person name="Nair S."/>
            <person name="De Pinna E."/>
            <person name="Peters T."/>
            <person name="Grant K."/>
        </authorList>
    </citation>
    <scope>NUCLEOTIDE SEQUENCE</scope>
    <source>
        <strain evidence="2">142535</strain>
    </source>
</reference>
<dbReference type="InterPro" id="IPR003959">
    <property type="entry name" value="ATPase_AAA_core"/>
</dbReference>
<dbReference type="InterPro" id="IPR027417">
    <property type="entry name" value="P-loop_NTPase"/>
</dbReference>
<dbReference type="Pfam" id="PF07724">
    <property type="entry name" value="AAA_2"/>
    <property type="match status" value="1"/>
</dbReference>
<organism evidence="2">
    <name type="scientific">Salmonella muenchen</name>
    <dbReference type="NCBI Taxonomy" id="596"/>
    <lineage>
        <taxon>Bacteria</taxon>
        <taxon>Pseudomonadati</taxon>
        <taxon>Pseudomonadota</taxon>
        <taxon>Gammaproteobacteria</taxon>
        <taxon>Enterobacterales</taxon>
        <taxon>Enterobacteriaceae</taxon>
        <taxon>Salmonella</taxon>
    </lineage>
</organism>
<dbReference type="EMBL" id="AAGUDP010000006">
    <property type="protein sequence ID" value="EBS0563290.1"/>
    <property type="molecule type" value="Genomic_DNA"/>
</dbReference>
<dbReference type="GO" id="GO:0016887">
    <property type="term" value="F:ATP hydrolysis activity"/>
    <property type="evidence" value="ECO:0007669"/>
    <property type="project" value="InterPro"/>
</dbReference>
<feature type="domain" description="ATPase AAA-type core" evidence="1">
    <location>
        <begin position="512"/>
        <end position="587"/>
    </location>
</feature>
<comment type="caution">
    <text evidence="2">The sequence shown here is derived from an EMBL/GenBank/DDBJ whole genome shotgun (WGS) entry which is preliminary data.</text>
</comment>
<dbReference type="PANTHER" id="PTHR48102">
    <property type="entry name" value="ATP-DEPENDENT CLP PROTEASE ATP-BINDING SUBUNIT CLPX-LIKE, MITOCHONDRIAL-RELATED"/>
    <property type="match status" value="1"/>
</dbReference>
<gene>
    <name evidence="2" type="ORF">DTU56_09185</name>
</gene>
<name>A0A5U8XLW0_SALMU</name>
<sequence>MKGPNGIMSPVEMVSVFDKSVRGQEEAKRQLSIALFNRHRRAKLSAEDRKYVKKQNILIEGPTGSGKTALMRVLREDFGLPVLEVDITEYSEAGYHGKSVDDMIKELQGIDIRVPKWFNEKPPVKKAEPVKLESNNSSFDPAFVRDKKTAREIFIAMRIMLIGMVGARVYPMHVFSDPNAGSMLHRTVEENAEESPDELIRFFRRGVDLVMSKDIPLTGKFTELANHTAESLMVMDEIGNPEAEITDEFFAKFLLPQQTLVGMVSSLVNLDVADYNAIWDIKVPYQEINEWPSSDLAGDKSGFYRERLKAAMVAYFFRALIAGLIKTGVSKVEDHASKTMAMQRYNGKDMAKEVASMFGLGFDAAAQSQEKLKEQVRAGMPCMAQERVIQLGRSFRAWTNQLSKLKMVGESKVIFPAKMTAAWEELKEMSFDDFWKLATAEIAQRSAKQIREDVQHASLIFAPNADTPDFGGMTFRPMGRPMGGLGIPGLGHIFGMGGGASVSGDSKEFLENFAVVFIDEIDKLIQEPGRSGDVSRMGVQRGLLKLVEGGVYAGIDTSNILFVGAGAFSGTSPAKLLPELVGRFPIRARLKALTNEDYVAICKLERSPFNMYCKMLGTDEVKVKYDEDTFEYIAQLTELENQEFNLGARRIEGIIERVFAPAMFEPEKYLEHGFDIRGETLRKTLRG</sequence>
<dbReference type="PANTHER" id="PTHR48102:SF3">
    <property type="entry name" value="ATP-DEPENDENT PROTEASE ATPASE SUBUNIT HSLU"/>
    <property type="match status" value="1"/>
</dbReference>
<dbReference type="GO" id="GO:0051603">
    <property type="term" value="P:proteolysis involved in protein catabolic process"/>
    <property type="evidence" value="ECO:0007669"/>
    <property type="project" value="TreeGrafter"/>
</dbReference>
<protein>
    <recommendedName>
        <fullName evidence="1">ATPase AAA-type core domain-containing protein</fullName>
    </recommendedName>
</protein>
<dbReference type="Gene3D" id="1.10.8.60">
    <property type="match status" value="1"/>
</dbReference>
<dbReference type="AlphaFoldDB" id="A0A5U8XLW0"/>
<accession>A0A5U8XLW0</accession>
<evidence type="ECO:0000313" key="2">
    <source>
        <dbReference type="EMBL" id="EBS0563290.1"/>
    </source>
</evidence>
<dbReference type="Gene3D" id="3.40.50.300">
    <property type="entry name" value="P-loop containing nucleotide triphosphate hydrolases"/>
    <property type="match status" value="2"/>
</dbReference>
<proteinExistence type="predicted"/>
<dbReference type="GO" id="GO:0005524">
    <property type="term" value="F:ATP binding"/>
    <property type="evidence" value="ECO:0007669"/>
    <property type="project" value="InterPro"/>
</dbReference>
<evidence type="ECO:0000259" key="1">
    <source>
        <dbReference type="Pfam" id="PF07724"/>
    </source>
</evidence>